<dbReference type="RefSeq" id="WP_381744817.1">
    <property type="nucleotide sequence ID" value="NZ_JBHSDP010000031.1"/>
</dbReference>
<keyword evidence="4" id="KW-1185">Reference proteome</keyword>
<dbReference type="PANTHER" id="PTHR40763:SF4">
    <property type="entry name" value="DUF1707 DOMAIN-CONTAINING PROTEIN"/>
    <property type="match status" value="1"/>
</dbReference>
<dbReference type="PANTHER" id="PTHR40763">
    <property type="entry name" value="MEMBRANE PROTEIN-RELATED"/>
    <property type="match status" value="1"/>
</dbReference>
<dbReference type="EMBL" id="JBHSDP010000031">
    <property type="protein sequence ID" value="MFC4333502.1"/>
    <property type="molecule type" value="Genomic_DNA"/>
</dbReference>
<reference evidence="4" key="1">
    <citation type="journal article" date="2019" name="Int. J. Syst. Evol. Microbiol.">
        <title>The Global Catalogue of Microorganisms (GCM) 10K type strain sequencing project: providing services to taxonomists for standard genome sequencing and annotation.</title>
        <authorList>
            <consortium name="The Broad Institute Genomics Platform"/>
            <consortium name="The Broad Institute Genome Sequencing Center for Infectious Disease"/>
            <person name="Wu L."/>
            <person name="Ma J."/>
        </authorList>
    </citation>
    <scope>NUCLEOTIDE SEQUENCE [LARGE SCALE GENOMIC DNA]</scope>
    <source>
        <strain evidence="4">PCU 347</strain>
    </source>
</reference>
<comment type="caution">
    <text evidence="3">The sequence shown here is derived from an EMBL/GenBank/DDBJ whole genome shotgun (WGS) entry which is preliminary data.</text>
</comment>
<evidence type="ECO:0000313" key="4">
    <source>
        <dbReference type="Proteomes" id="UP001595824"/>
    </source>
</evidence>
<dbReference type="InterPro" id="IPR012551">
    <property type="entry name" value="DUF1707_SHOCT-like"/>
</dbReference>
<protein>
    <submittedName>
        <fullName evidence="3">DUF1707 domain-containing protein</fullName>
    </submittedName>
</protein>
<accession>A0ABV8TSB5</accession>
<feature type="region of interest" description="Disordered" evidence="1">
    <location>
        <begin position="1"/>
        <end position="20"/>
    </location>
</feature>
<sequence>MTTDPAGTDPAVLASDDDREQAARRLRTAVEGGRLPLELLAPRLDEVYGARTRGELADACRGLPAPGPRDDLVVDSPPTSGRFVAGVFGGFVRKGRWVVPPRLTLWSMWGGGRVDLAQARFSSQNTEIRTVALWGGTRITVPDDIDVEVKGFGLFGVFGKGAARRTGRPGAPRVVIKGLALFGAVVTRTSTTGTEH</sequence>
<gene>
    <name evidence="3" type="ORF">ACFPC0_38215</name>
</gene>
<evidence type="ECO:0000313" key="3">
    <source>
        <dbReference type="EMBL" id="MFC4333502.1"/>
    </source>
</evidence>
<name>A0ABV8TSB5_9ACTN</name>
<evidence type="ECO:0000259" key="2">
    <source>
        <dbReference type="Pfam" id="PF08044"/>
    </source>
</evidence>
<proteinExistence type="predicted"/>
<evidence type="ECO:0000256" key="1">
    <source>
        <dbReference type="SAM" id="MobiDB-lite"/>
    </source>
</evidence>
<feature type="domain" description="DUF1707" evidence="2">
    <location>
        <begin position="13"/>
        <end position="64"/>
    </location>
</feature>
<organism evidence="3 4">
    <name type="scientific">Streptomyces andamanensis</name>
    <dbReference type="NCBI Taxonomy" id="1565035"/>
    <lineage>
        <taxon>Bacteria</taxon>
        <taxon>Bacillati</taxon>
        <taxon>Actinomycetota</taxon>
        <taxon>Actinomycetes</taxon>
        <taxon>Kitasatosporales</taxon>
        <taxon>Streptomycetaceae</taxon>
        <taxon>Streptomyces</taxon>
    </lineage>
</organism>
<dbReference type="Pfam" id="PF08044">
    <property type="entry name" value="DUF1707"/>
    <property type="match status" value="1"/>
</dbReference>
<dbReference type="Proteomes" id="UP001595824">
    <property type="component" value="Unassembled WGS sequence"/>
</dbReference>